<dbReference type="Proteomes" id="UP001595961">
    <property type="component" value="Unassembled WGS sequence"/>
</dbReference>
<gene>
    <name evidence="1" type="ORF">ACFO5W_16180</name>
</gene>
<protein>
    <recommendedName>
        <fullName evidence="3">Phytoene synthase</fullName>
    </recommendedName>
</protein>
<comment type="caution">
    <text evidence="1">The sequence shown here is derived from an EMBL/GenBank/DDBJ whole genome shotgun (WGS) entry which is preliminary data.</text>
</comment>
<dbReference type="RefSeq" id="WP_266148489.1">
    <property type="nucleotide sequence ID" value="NZ_CP064028.1"/>
</dbReference>
<proteinExistence type="predicted"/>
<keyword evidence="2" id="KW-1185">Reference proteome</keyword>
<accession>A0ABV9C5Z9</accession>
<organism evidence="1 2">
    <name type="scientific">Dyella halodurans</name>
    <dbReference type="NCBI Taxonomy" id="1920171"/>
    <lineage>
        <taxon>Bacteria</taxon>
        <taxon>Pseudomonadati</taxon>
        <taxon>Pseudomonadota</taxon>
        <taxon>Gammaproteobacteria</taxon>
        <taxon>Lysobacterales</taxon>
        <taxon>Rhodanobacteraceae</taxon>
        <taxon>Dyella</taxon>
    </lineage>
</organism>
<evidence type="ECO:0008006" key="3">
    <source>
        <dbReference type="Google" id="ProtNLM"/>
    </source>
</evidence>
<sequence length="244" mass="26983">MIKPTDGPTKQDVAARNTATTRWSLILGGELPDAATSSIDVPMLCGRSMFPAYVWMRCEGLEPARAYQAAHSLLRDLARAAAKEATHQAPRNFRPFLADALAHGPGIAGLPDGHHAEEEVVAIEARFVAEVQAELGTLDAFGRAYAGELILRAHHRLADEAAQTRRERLFSALEPYLAKEPPHARLEMLAFAHGMRPLLISLALERLRQRFRELVDTEIAETVADADELAVERRTLLMLLSRRP</sequence>
<reference evidence="2" key="1">
    <citation type="journal article" date="2019" name="Int. J. Syst. Evol. Microbiol.">
        <title>The Global Catalogue of Microorganisms (GCM) 10K type strain sequencing project: providing services to taxonomists for standard genome sequencing and annotation.</title>
        <authorList>
            <consortium name="The Broad Institute Genomics Platform"/>
            <consortium name="The Broad Institute Genome Sequencing Center for Infectious Disease"/>
            <person name="Wu L."/>
            <person name="Ma J."/>
        </authorList>
    </citation>
    <scope>NUCLEOTIDE SEQUENCE [LARGE SCALE GENOMIC DNA]</scope>
    <source>
        <strain evidence="2">CCM 4481</strain>
    </source>
</reference>
<dbReference type="EMBL" id="JBHSGA010000018">
    <property type="protein sequence ID" value="MFC4528182.1"/>
    <property type="molecule type" value="Genomic_DNA"/>
</dbReference>
<evidence type="ECO:0000313" key="2">
    <source>
        <dbReference type="Proteomes" id="UP001595961"/>
    </source>
</evidence>
<evidence type="ECO:0000313" key="1">
    <source>
        <dbReference type="EMBL" id="MFC4528182.1"/>
    </source>
</evidence>
<name>A0ABV9C5Z9_9GAMM</name>